<name>A0AAD4LUZ4_9AGAM</name>
<comment type="caution">
    <text evidence="1">The sequence shown here is derived from an EMBL/GenBank/DDBJ whole genome shotgun (WGS) entry which is preliminary data.</text>
</comment>
<evidence type="ECO:0000313" key="1">
    <source>
        <dbReference type="EMBL" id="KAI0290431.1"/>
    </source>
</evidence>
<sequence>MRLAILTAFQLRLSVTQYISNVLLPTSHVLKPHNFPHPDTKTPRYSTRRAYHHRFTSTRASTSRRESRSTSAGMLASIGNSFEPAVLICLFSAGCTTGTASTKAARERAMIDLMNCIVFPMDRVGSDG</sequence>
<accession>A0AAD4LUZ4</accession>
<protein>
    <submittedName>
        <fullName evidence="1">Uncharacterized protein</fullName>
    </submittedName>
</protein>
<reference evidence="1" key="1">
    <citation type="journal article" date="2022" name="New Phytol.">
        <title>Evolutionary transition to the ectomycorrhizal habit in the genomes of a hyperdiverse lineage of mushroom-forming fungi.</title>
        <authorList>
            <person name="Looney B."/>
            <person name="Miyauchi S."/>
            <person name="Morin E."/>
            <person name="Drula E."/>
            <person name="Courty P.E."/>
            <person name="Kohler A."/>
            <person name="Kuo A."/>
            <person name="LaButti K."/>
            <person name="Pangilinan J."/>
            <person name="Lipzen A."/>
            <person name="Riley R."/>
            <person name="Andreopoulos W."/>
            <person name="He G."/>
            <person name="Johnson J."/>
            <person name="Nolan M."/>
            <person name="Tritt A."/>
            <person name="Barry K.W."/>
            <person name="Grigoriev I.V."/>
            <person name="Nagy L.G."/>
            <person name="Hibbett D."/>
            <person name="Henrissat B."/>
            <person name="Matheny P.B."/>
            <person name="Labbe J."/>
            <person name="Martin F.M."/>
        </authorList>
    </citation>
    <scope>NUCLEOTIDE SEQUENCE</scope>
    <source>
        <strain evidence="1">BPL690</strain>
    </source>
</reference>
<gene>
    <name evidence="1" type="ORF">B0F90DRAFT_1785933</name>
</gene>
<organism evidence="1 2">
    <name type="scientific">Multifurca ochricompacta</name>
    <dbReference type="NCBI Taxonomy" id="376703"/>
    <lineage>
        <taxon>Eukaryota</taxon>
        <taxon>Fungi</taxon>
        <taxon>Dikarya</taxon>
        <taxon>Basidiomycota</taxon>
        <taxon>Agaricomycotina</taxon>
        <taxon>Agaricomycetes</taxon>
        <taxon>Russulales</taxon>
        <taxon>Russulaceae</taxon>
        <taxon>Multifurca</taxon>
    </lineage>
</organism>
<dbReference type="Proteomes" id="UP001203297">
    <property type="component" value="Unassembled WGS sequence"/>
</dbReference>
<keyword evidence="2" id="KW-1185">Reference proteome</keyword>
<evidence type="ECO:0000313" key="2">
    <source>
        <dbReference type="Proteomes" id="UP001203297"/>
    </source>
</evidence>
<proteinExistence type="predicted"/>
<dbReference type="EMBL" id="WTXG01000222">
    <property type="protein sequence ID" value="KAI0290431.1"/>
    <property type="molecule type" value="Genomic_DNA"/>
</dbReference>
<dbReference type="AlphaFoldDB" id="A0AAD4LUZ4"/>